<evidence type="ECO:0000313" key="1">
    <source>
        <dbReference type="EMBL" id="REH94453.1"/>
    </source>
</evidence>
<dbReference type="InterPro" id="IPR037175">
    <property type="entry name" value="KFase_sf"/>
</dbReference>
<sequence>MSYPLWAQLASLKKSRWVDLTHTFNAQSPHFSAFEGAQVKTPFTVQKDGFFVQEWSFVTQYGTHIDAPIHFVENQRYLHELELQELVLPLIVLDFSQEVARNSDFILTREHLIEWESQHGTIEADTFVAFRSDWSKRWPDHDAFENKDQNGQQHLPGWSLEAIQFLVEERYVAAIGHETFDTDASIDIAKNGDIVGERYILGQDRYQIELLNNLDQLPSRGAIIYNISPKPDNASGFPVRSFAIVPDIDSP</sequence>
<dbReference type="OrthoDB" id="9796085at2"/>
<reference evidence="1 2" key="1">
    <citation type="journal article" date="2018" name="Vet. Microbiol.">
        <title>Characterisation of Staphylococcus felis isolated from cats using whole genome sequencing.</title>
        <authorList>
            <person name="Worthing K."/>
            <person name="Pang S."/>
            <person name="Trott D.J."/>
            <person name="Abraham S."/>
            <person name="Coombs G.W."/>
            <person name="Jordan D."/>
            <person name="McIntyre L."/>
            <person name="Davies M.R."/>
            <person name="Norris J."/>
        </authorList>
    </citation>
    <scope>NUCLEOTIDE SEQUENCE [LARGE SCALE GENOMIC DNA]</scope>
    <source>
        <strain evidence="1 2">F9</strain>
    </source>
</reference>
<protein>
    <submittedName>
        <fullName evidence="1">Cyclase family protein</fullName>
    </submittedName>
</protein>
<dbReference type="Gene3D" id="3.50.30.50">
    <property type="entry name" value="Putative cyclase"/>
    <property type="match status" value="1"/>
</dbReference>
<evidence type="ECO:0000313" key="2">
    <source>
        <dbReference type="Proteomes" id="UP000256562"/>
    </source>
</evidence>
<dbReference type="Pfam" id="PF04199">
    <property type="entry name" value="Cyclase"/>
    <property type="match status" value="1"/>
</dbReference>
<name>A0A3E0IP05_9STAP</name>
<dbReference type="PANTHER" id="PTHR31118:SF12">
    <property type="entry name" value="CYCLASE-LIKE PROTEIN 2"/>
    <property type="match status" value="1"/>
</dbReference>
<dbReference type="RefSeq" id="WP_116094541.1">
    <property type="nucleotide sequence ID" value="NZ_QKXQ01000353.1"/>
</dbReference>
<dbReference type="EMBL" id="QKXQ01000353">
    <property type="protein sequence ID" value="REH94453.1"/>
    <property type="molecule type" value="Genomic_DNA"/>
</dbReference>
<gene>
    <name evidence="1" type="ORF">DOS83_07610</name>
</gene>
<proteinExistence type="predicted"/>
<accession>A0A3E0IP05</accession>
<dbReference type="GO" id="GO:0004061">
    <property type="term" value="F:arylformamidase activity"/>
    <property type="evidence" value="ECO:0007669"/>
    <property type="project" value="InterPro"/>
</dbReference>
<dbReference type="GO" id="GO:0019441">
    <property type="term" value="P:L-tryptophan catabolic process to kynurenine"/>
    <property type="evidence" value="ECO:0007669"/>
    <property type="project" value="InterPro"/>
</dbReference>
<comment type="caution">
    <text evidence="1">The sequence shown here is derived from an EMBL/GenBank/DDBJ whole genome shotgun (WGS) entry which is preliminary data.</text>
</comment>
<dbReference type="SUPFAM" id="SSF102198">
    <property type="entry name" value="Putative cyclase"/>
    <property type="match status" value="1"/>
</dbReference>
<dbReference type="InterPro" id="IPR007325">
    <property type="entry name" value="KFase/CYL"/>
</dbReference>
<dbReference type="Proteomes" id="UP000256562">
    <property type="component" value="Unassembled WGS sequence"/>
</dbReference>
<dbReference type="PANTHER" id="PTHR31118">
    <property type="entry name" value="CYCLASE-LIKE PROTEIN 2"/>
    <property type="match status" value="1"/>
</dbReference>
<organism evidence="1 2">
    <name type="scientific">Staphylococcus felis</name>
    <dbReference type="NCBI Taxonomy" id="46127"/>
    <lineage>
        <taxon>Bacteria</taxon>
        <taxon>Bacillati</taxon>
        <taxon>Bacillota</taxon>
        <taxon>Bacilli</taxon>
        <taxon>Bacillales</taxon>
        <taxon>Staphylococcaceae</taxon>
        <taxon>Staphylococcus</taxon>
    </lineage>
</organism>
<dbReference type="AlphaFoldDB" id="A0A3E0IP05"/>